<evidence type="ECO:0000256" key="14">
    <source>
        <dbReference type="ARBA" id="ARBA00023200"/>
    </source>
</evidence>
<dbReference type="PIRSF" id="PIRSF003407">
    <property type="entry name" value="Papvi_E7"/>
    <property type="match status" value="1"/>
</dbReference>
<evidence type="ECO:0000256" key="6">
    <source>
        <dbReference type="ARBA" id="ARBA00022723"/>
    </source>
</evidence>
<evidence type="ECO:0000256" key="9">
    <source>
        <dbReference type="ARBA" id="ARBA00022833"/>
    </source>
</evidence>
<dbReference type="GO" id="GO:0052170">
    <property type="term" value="P:symbiont-mediated suppression of host innate immune response"/>
    <property type="evidence" value="ECO:0007669"/>
    <property type="project" value="UniProtKB-KW"/>
</dbReference>
<reference evidence="20" key="1">
    <citation type="journal article" date="2018" name="Nat. Med.">
        <title>Expanded skin virome in DOCK8-deficient patients.</title>
        <authorList>
            <consortium name="NISC Comparative Sequencing Program"/>
            <person name="Tirosh O."/>
            <person name="Conlan S."/>
            <person name="Deming C."/>
            <person name="Lee-Lin S.Q."/>
            <person name="Huang X."/>
            <person name="Su H.C."/>
            <person name="Freeman A.F."/>
            <person name="Segre J.A."/>
            <person name="Kong H.H."/>
        </authorList>
    </citation>
    <scope>NUCLEOTIDE SEQUENCE</scope>
    <source>
        <strain evidence="20">HPV-mSK_101</strain>
    </source>
</reference>
<evidence type="ECO:0000256" key="10">
    <source>
        <dbReference type="ARBA" id="ARBA00023015"/>
    </source>
</evidence>
<keyword evidence="9 18" id="KW-0862">Zinc</keyword>
<keyword evidence="6 18" id="KW-0479">Metal-binding</keyword>
<feature type="short sequence motif" description="Nuclear export signal" evidence="18">
    <location>
        <begin position="65"/>
        <end position="73"/>
    </location>
</feature>
<dbReference type="Pfam" id="PF00527">
    <property type="entry name" value="E7"/>
    <property type="match status" value="1"/>
</dbReference>
<comment type="subcellular location">
    <subcellularLocation>
        <location evidence="18">Host cytoplasm</location>
    </subcellularLocation>
    <subcellularLocation>
        <location evidence="18">Host nucleus</location>
    </subcellularLocation>
    <text evidence="18">Predominantly found in the host nucleus.</text>
</comment>
<keyword evidence="16 18" id="KW-0899">Viral immunoevasion</keyword>
<keyword evidence="17 18" id="KW-1078">G1/S host cell cycle checkpoint dysregulation by virus</keyword>
<evidence type="ECO:0000256" key="18">
    <source>
        <dbReference type="HAMAP-Rule" id="MF_04004"/>
    </source>
</evidence>
<dbReference type="GO" id="GO:0003677">
    <property type="term" value="F:DNA binding"/>
    <property type="evidence" value="ECO:0007669"/>
    <property type="project" value="UniProtKB-UniRule"/>
</dbReference>
<evidence type="ECO:0000256" key="19">
    <source>
        <dbReference type="PIRNR" id="PIRNR003407"/>
    </source>
</evidence>
<accession>A0A3R5T6T5</accession>
<keyword evidence="10 18" id="KW-0805">Transcription regulation</keyword>
<proteinExistence type="inferred from homology"/>
<dbReference type="HAMAP" id="MF_04004">
    <property type="entry name" value="PPV_E7"/>
    <property type="match status" value="1"/>
</dbReference>
<evidence type="ECO:0000256" key="5">
    <source>
        <dbReference type="ARBA" id="ARBA00022632"/>
    </source>
</evidence>
<comment type="subunit">
    <text evidence="18">Homodimer. Homooligomer. Interacts with host RB1; this interaction induces dissociation of RB1-E2F1 complex thereby disrupting RB1 activity. Interacts with host EP300; this interaction represses EP300 transcriptional activity. Interacts with protein E2; this interaction inhibits E7 oncogenic activity. Interacts with host TMEM173/STING; this interaction impairs the ability of TMEM173/STING to sense cytosolic DNA and promote the production of type I interferon (IFN-alpha and IFN-beta).</text>
</comment>
<gene>
    <name evidence="18" type="primary">E7</name>
</gene>
<dbReference type="GO" id="GO:0030430">
    <property type="term" value="C:host cell cytoplasm"/>
    <property type="evidence" value="ECO:0007669"/>
    <property type="project" value="UniProtKB-SubCell"/>
</dbReference>
<dbReference type="SUPFAM" id="SSF161234">
    <property type="entry name" value="E7 C-terminal domain-like"/>
    <property type="match status" value="1"/>
</dbReference>
<dbReference type="GO" id="GO:0019904">
    <property type="term" value="F:protein domain specific binding"/>
    <property type="evidence" value="ECO:0007669"/>
    <property type="project" value="UniProtKB-UniRule"/>
</dbReference>
<keyword evidence="3 18" id="KW-1048">Host nucleus</keyword>
<protein>
    <recommendedName>
        <fullName evidence="18 19">Protein E7</fullName>
    </recommendedName>
</protein>
<dbReference type="InterPro" id="IPR000148">
    <property type="entry name" value="Papilloma_E7"/>
</dbReference>
<keyword evidence="12 18" id="KW-0010">Activator</keyword>
<evidence type="ECO:0000256" key="2">
    <source>
        <dbReference type="ARBA" id="ARBA00022518"/>
    </source>
</evidence>
<keyword evidence="2 18" id="KW-0244">Early protein</keyword>
<organism evidence="20">
    <name type="scientific">Human papillomavirus</name>
    <dbReference type="NCBI Taxonomy" id="10566"/>
    <lineage>
        <taxon>Viruses</taxon>
        <taxon>Monodnaviria</taxon>
        <taxon>Shotokuvirae</taxon>
        <taxon>Cossaviricota</taxon>
        <taxon>Papovaviricetes</taxon>
        <taxon>Zurhausenvirales</taxon>
        <taxon>Papillomaviridae</taxon>
    </lineage>
</organism>
<feature type="zinc finger region" evidence="18">
    <location>
        <begin position="47"/>
        <end position="83"/>
    </location>
</feature>
<keyword evidence="7 18" id="KW-0863">Zinc-finger</keyword>
<keyword evidence="1 18" id="KW-1121">Modulation of host cell cycle by virus</keyword>
<evidence type="ECO:0000256" key="16">
    <source>
        <dbReference type="ARBA" id="ARBA00023280"/>
    </source>
</evidence>
<sequence length="94" mass="10593">MRGTHATIPDVILDTLVLPANLLSNEESLSLDEEPEEEQFYRVDTFCHSCEARLRVCVVASTSGIHTLQILLIRELRLLCPSCSRNLCQHGRTN</sequence>
<keyword evidence="5 18" id="KW-1090">Inhibition of host innate immune response by virus</keyword>
<evidence type="ECO:0000256" key="12">
    <source>
        <dbReference type="ARBA" id="ARBA00023159"/>
    </source>
</evidence>
<dbReference type="GO" id="GO:0039502">
    <property type="term" value="P:symbiont-mediated suppression of host type I interferon-mediated signaling pathway"/>
    <property type="evidence" value="ECO:0007669"/>
    <property type="project" value="UniProtKB-UniRule"/>
</dbReference>
<name>A0A3R5T6T5_9PAPI</name>
<evidence type="ECO:0000313" key="20">
    <source>
        <dbReference type="EMBL" id="QAB13942.1"/>
    </source>
</evidence>
<evidence type="ECO:0000256" key="1">
    <source>
        <dbReference type="ARBA" id="ARBA00022504"/>
    </source>
</evidence>
<comment type="similarity">
    <text evidence="18 19">Belongs to the papillomaviridae E7 protein family.</text>
</comment>
<comment type="caution">
    <text evidence="18">Lacks conserved residue(s) required for the propagation of feature annotation.</text>
</comment>
<keyword evidence="14 18" id="KW-1035">Host cytoplasm</keyword>
<dbReference type="GO" id="GO:0006351">
    <property type="term" value="P:DNA-templated transcription"/>
    <property type="evidence" value="ECO:0007669"/>
    <property type="project" value="UniProtKB-UniRule"/>
</dbReference>
<keyword evidence="13 18" id="KW-0804">Transcription</keyword>
<comment type="domain">
    <text evidence="18">The E7 terminal domain is an intrinsically disordered domain, whose flexibility and conformational transitions confer target adaptability to the oncoprotein. It allows adaptation to a variety of protein targets and exposes the PEST degradation sequence that regulates its turnover in the cell.</text>
</comment>
<keyword evidence="15" id="KW-0922">Interferon antiviral system evasion</keyword>
<dbReference type="GO" id="GO:0039645">
    <property type="term" value="P:symbiont-mediated perturbation of host cell cycle G1/S transition checkpoint"/>
    <property type="evidence" value="ECO:0007669"/>
    <property type="project" value="UniProtKB-UniRule"/>
</dbReference>
<evidence type="ECO:0000256" key="7">
    <source>
        <dbReference type="ARBA" id="ARBA00022771"/>
    </source>
</evidence>
<evidence type="ECO:0000256" key="8">
    <source>
        <dbReference type="ARBA" id="ARBA00022830"/>
    </source>
</evidence>
<dbReference type="EMBL" id="MH972562">
    <property type="protein sequence ID" value="QAB13942.1"/>
    <property type="molecule type" value="Genomic_DNA"/>
</dbReference>
<keyword evidence="4 18" id="KW-0945">Host-virus interaction</keyword>
<evidence type="ECO:0000256" key="13">
    <source>
        <dbReference type="ARBA" id="ARBA00023163"/>
    </source>
</evidence>
<comment type="PTM">
    <text evidence="18">Highly phosphorylated.</text>
</comment>
<evidence type="ECO:0000256" key="15">
    <source>
        <dbReference type="ARBA" id="ARBA00023258"/>
    </source>
</evidence>
<dbReference type="GO" id="GO:0042025">
    <property type="term" value="C:host cell nucleus"/>
    <property type="evidence" value="ECO:0007669"/>
    <property type="project" value="UniProtKB-SubCell"/>
</dbReference>
<dbReference type="GO" id="GO:0008270">
    <property type="term" value="F:zinc ion binding"/>
    <property type="evidence" value="ECO:0007669"/>
    <property type="project" value="UniProtKB-KW"/>
</dbReference>
<evidence type="ECO:0000256" key="4">
    <source>
        <dbReference type="ARBA" id="ARBA00022581"/>
    </source>
</evidence>
<keyword evidence="11 18" id="KW-0238">DNA-binding</keyword>
<comment type="function">
    <text evidence="19">E7 protein has both transforming and trans-activating activities.</text>
</comment>
<keyword evidence="8 18" id="KW-1114">Inhibition of host interferon signaling pathway by virus</keyword>
<dbReference type="GO" id="GO:0003700">
    <property type="term" value="F:DNA-binding transcription factor activity"/>
    <property type="evidence" value="ECO:0007669"/>
    <property type="project" value="UniProtKB-UniRule"/>
</dbReference>
<evidence type="ECO:0000256" key="17">
    <source>
        <dbReference type="ARBA" id="ARBA00023309"/>
    </source>
</evidence>
<dbReference type="Gene3D" id="3.30.160.330">
    <property type="match status" value="1"/>
</dbReference>
<comment type="function">
    <text evidence="18">Plays a role in viral genome replication by driving entry of quiescent cells into the cell cycle. Stimulation of progression from G1 to S phase allows the virus to efficiently use the cellular DNA replicating machinery to achieve viral genome replication. E7 protein has both transforming and trans-activating activities. Induces the disassembly of the E2F1 transcription factor from RB1, with subsequent transcriptional activation of E2F1-regulated S-phase genes. Interferes with host histone deacetylation mediated by HDAC1 and HDAC2, leading to transcription activation. Plays also a role in the inhibition of both antiviral and antiproliferative functions of host interferon alpha. Interaction with host TMEM173/STING impairs the ability of TMEM173/STING to sense cytosolic DNA and promote the production of type I interferon (IFN-alpha and IFN-beta).</text>
</comment>
<evidence type="ECO:0000256" key="11">
    <source>
        <dbReference type="ARBA" id="ARBA00023125"/>
    </source>
</evidence>
<evidence type="ECO:0000256" key="3">
    <source>
        <dbReference type="ARBA" id="ARBA00022562"/>
    </source>
</evidence>